<evidence type="ECO:0000313" key="5">
    <source>
        <dbReference type="Proteomes" id="UP000440224"/>
    </source>
</evidence>
<dbReference type="PANTHER" id="PTHR44591:SF3">
    <property type="entry name" value="RESPONSE REGULATORY DOMAIN-CONTAINING PROTEIN"/>
    <property type="match status" value="1"/>
</dbReference>
<dbReference type="SMART" id="SM00448">
    <property type="entry name" value="REC"/>
    <property type="match status" value="1"/>
</dbReference>
<feature type="domain" description="Response regulatory" evidence="3">
    <location>
        <begin position="3"/>
        <end position="118"/>
    </location>
</feature>
<evidence type="ECO:0000256" key="1">
    <source>
        <dbReference type="ARBA" id="ARBA00022553"/>
    </source>
</evidence>
<dbReference type="Pfam" id="PF00072">
    <property type="entry name" value="Response_reg"/>
    <property type="match status" value="1"/>
</dbReference>
<dbReference type="AlphaFoldDB" id="A0A6N7PQM7"/>
<evidence type="ECO:0000259" key="3">
    <source>
        <dbReference type="PROSITE" id="PS50110"/>
    </source>
</evidence>
<evidence type="ECO:0000256" key="2">
    <source>
        <dbReference type="PROSITE-ProRule" id="PRU00169"/>
    </source>
</evidence>
<name>A0A6N7PQM7_9BACT</name>
<dbReference type="PANTHER" id="PTHR44591">
    <property type="entry name" value="STRESS RESPONSE REGULATOR PROTEIN 1"/>
    <property type="match status" value="1"/>
</dbReference>
<gene>
    <name evidence="4" type="ORF">GF068_14415</name>
</gene>
<organism evidence="4 5">
    <name type="scientific">Polyangium spumosum</name>
    <dbReference type="NCBI Taxonomy" id="889282"/>
    <lineage>
        <taxon>Bacteria</taxon>
        <taxon>Pseudomonadati</taxon>
        <taxon>Myxococcota</taxon>
        <taxon>Polyangia</taxon>
        <taxon>Polyangiales</taxon>
        <taxon>Polyangiaceae</taxon>
        <taxon>Polyangium</taxon>
    </lineage>
</organism>
<keyword evidence="5" id="KW-1185">Reference proteome</keyword>
<reference evidence="4 5" key="1">
    <citation type="submission" date="2019-10" db="EMBL/GenBank/DDBJ databases">
        <title>A soil myxobacterium in the family Polyangiaceae.</title>
        <authorList>
            <person name="Li Y."/>
            <person name="Wang J."/>
        </authorList>
    </citation>
    <scope>NUCLEOTIDE SEQUENCE [LARGE SCALE GENOMIC DNA]</scope>
    <source>
        <strain evidence="4 5">DSM 14734</strain>
    </source>
</reference>
<dbReference type="InterPro" id="IPR001789">
    <property type="entry name" value="Sig_transdc_resp-reg_receiver"/>
</dbReference>
<dbReference type="RefSeq" id="WP_153819982.1">
    <property type="nucleotide sequence ID" value="NZ_WJIE01000004.1"/>
</dbReference>
<feature type="modified residue" description="4-aspartylphosphate" evidence="2">
    <location>
        <position position="53"/>
    </location>
</feature>
<dbReference type="SUPFAM" id="SSF52172">
    <property type="entry name" value="CheY-like"/>
    <property type="match status" value="1"/>
</dbReference>
<evidence type="ECO:0000313" key="4">
    <source>
        <dbReference type="EMBL" id="MRG93116.1"/>
    </source>
</evidence>
<dbReference type="EMBL" id="WJIE01000004">
    <property type="protein sequence ID" value="MRG93116.1"/>
    <property type="molecule type" value="Genomic_DNA"/>
</dbReference>
<keyword evidence="1 2" id="KW-0597">Phosphoprotein</keyword>
<proteinExistence type="predicted"/>
<dbReference type="InterPro" id="IPR050595">
    <property type="entry name" value="Bact_response_regulator"/>
</dbReference>
<accession>A0A6N7PQM7</accession>
<dbReference type="PROSITE" id="PS50110">
    <property type="entry name" value="RESPONSE_REGULATORY"/>
    <property type="match status" value="1"/>
</dbReference>
<dbReference type="Gene3D" id="3.40.50.2300">
    <property type="match status" value="1"/>
</dbReference>
<dbReference type="GO" id="GO:0000160">
    <property type="term" value="P:phosphorelay signal transduction system"/>
    <property type="evidence" value="ECO:0007669"/>
    <property type="project" value="InterPro"/>
</dbReference>
<dbReference type="Proteomes" id="UP000440224">
    <property type="component" value="Unassembled WGS sequence"/>
</dbReference>
<dbReference type="OrthoDB" id="9800029at2"/>
<comment type="caution">
    <text evidence="4">The sequence shown here is derived from an EMBL/GenBank/DDBJ whole genome shotgun (WGS) entry which is preliminary data.</text>
</comment>
<dbReference type="InterPro" id="IPR011006">
    <property type="entry name" value="CheY-like_superfamily"/>
</dbReference>
<sequence>MPSVLIVDNESTQRRSLALALRLEGFQVTLATSSDEVKRHLADAQGYDVVMVDLMIPELNGLDLAREIRRAAPRARIILTSAYPLSQRQLERTECGASGFVPKPYELDEVSRYLRSKLTAAA</sequence>
<protein>
    <submittedName>
        <fullName evidence="4">Response regulator</fullName>
    </submittedName>
</protein>
<dbReference type="CDD" id="cd00156">
    <property type="entry name" value="REC"/>
    <property type="match status" value="1"/>
</dbReference>